<gene>
    <name evidence="8" type="ORF">J43TS3_25320</name>
</gene>
<dbReference type="CDD" id="cd06583">
    <property type="entry name" value="PGRP"/>
    <property type="match status" value="1"/>
</dbReference>
<protein>
    <recommendedName>
        <fullName evidence="2">N-acetylmuramoyl-L-alanine amidase</fullName>
        <ecNumber evidence="2">3.5.1.28</ecNumber>
    </recommendedName>
    <alternativeName>
        <fullName evidence="6">Autolysin</fullName>
    </alternativeName>
    <alternativeName>
        <fullName evidence="5">Cell wall hydrolase</fullName>
    </alternativeName>
</protein>
<sequence>MRCFSFLLVIVLLFLLELEIVADEMIAKHDFNVHHVLLPSKYSTPRTTPITHIMIHSISNLVSKPESPYEINDIRLLLMEHGVSAHYVIDRKGRVFQLVQENRVAFHAGRNDLPNAPFFDHRMNDYSIGIELMGIGTKEEMVPIVSEKLYNQLDISLIGFTKEQYLSLSNLLAYLYKRYPTIKKSRYHVIGHEDYAPNRKSDPGRLFNWSDVGL</sequence>
<dbReference type="Gene3D" id="3.40.80.10">
    <property type="entry name" value="Peptidoglycan recognition protein-like"/>
    <property type="match status" value="1"/>
</dbReference>
<dbReference type="GO" id="GO:0071555">
    <property type="term" value="P:cell wall organization"/>
    <property type="evidence" value="ECO:0007669"/>
    <property type="project" value="UniProtKB-KW"/>
</dbReference>
<comment type="catalytic activity">
    <reaction evidence="1">
        <text>Hydrolyzes the link between N-acetylmuramoyl residues and L-amino acid residues in certain cell-wall glycopeptides.</text>
        <dbReference type="EC" id="3.5.1.28"/>
    </reaction>
</comment>
<keyword evidence="9" id="KW-1185">Reference proteome</keyword>
<evidence type="ECO:0000256" key="5">
    <source>
        <dbReference type="ARBA" id="ARBA00030881"/>
    </source>
</evidence>
<organism evidence="8 9">
    <name type="scientific">Ornithinibacillus bavariensis</name>
    <dbReference type="NCBI Taxonomy" id="545502"/>
    <lineage>
        <taxon>Bacteria</taxon>
        <taxon>Bacillati</taxon>
        <taxon>Bacillota</taxon>
        <taxon>Bacilli</taxon>
        <taxon>Bacillales</taxon>
        <taxon>Bacillaceae</taxon>
        <taxon>Ornithinibacillus</taxon>
    </lineage>
</organism>
<dbReference type="InterPro" id="IPR051206">
    <property type="entry name" value="NAMLAA_amidase_2"/>
</dbReference>
<evidence type="ECO:0000259" key="7">
    <source>
        <dbReference type="SMART" id="SM00644"/>
    </source>
</evidence>
<evidence type="ECO:0000313" key="9">
    <source>
        <dbReference type="Proteomes" id="UP000676917"/>
    </source>
</evidence>
<evidence type="ECO:0000256" key="3">
    <source>
        <dbReference type="ARBA" id="ARBA00022801"/>
    </source>
</evidence>
<dbReference type="EC" id="3.5.1.28" evidence="2"/>
<dbReference type="AlphaFoldDB" id="A0A919X8F0"/>
<proteinExistence type="predicted"/>
<dbReference type="GO" id="GO:0009254">
    <property type="term" value="P:peptidoglycan turnover"/>
    <property type="evidence" value="ECO:0007669"/>
    <property type="project" value="TreeGrafter"/>
</dbReference>
<evidence type="ECO:0000256" key="4">
    <source>
        <dbReference type="ARBA" id="ARBA00023316"/>
    </source>
</evidence>
<keyword evidence="4" id="KW-0961">Cell wall biogenesis/degradation</keyword>
<comment type="caution">
    <text evidence="8">The sequence shown here is derived from an EMBL/GenBank/DDBJ whole genome shotgun (WGS) entry which is preliminary data.</text>
</comment>
<feature type="domain" description="N-acetylmuramoyl-L-alanine amidase" evidence="7">
    <location>
        <begin position="40"/>
        <end position="204"/>
    </location>
</feature>
<dbReference type="GO" id="GO:0008745">
    <property type="term" value="F:N-acetylmuramoyl-L-alanine amidase activity"/>
    <property type="evidence" value="ECO:0007669"/>
    <property type="project" value="UniProtKB-EC"/>
</dbReference>
<dbReference type="Pfam" id="PF01510">
    <property type="entry name" value="Amidase_2"/>
    <property type="match status" value="1"/>
</dbReference>
<dbReference type="SUPFAM" id="SSF55846">
    <property type="entry name" value="N-acetylmuramoyl-L-alanine amidase-like"/>
    <property type="match status" value="1"/>
</dbReference>
<dbReference type="InterPro" id="IPR036505">
    <property type="entry name" value="Amidase/PGRP_sf"/>
</dbReference>
<evidence type="ECO:0000256" key="6">
    <source>
        <dbReference type="ARBA" id="ARBA00032390"/>
    </source>
</evidence>
<dbReference type="PANTHER" id="PTHR30417:SF1">
    <property type="entry name" value="N-ACETYLMURAMOYL-L-ALANINE AMIDASE AMID"/>
    <property type="match status" value="1"/>
</dbReference>
<dbReference type="RefSeq" id="WP_244853591.1">
    <property type="nucleotide sequence ID" value="NZ_BORP01000005.1"/>
</dbReference>
<accession>A0A919X8F0</accession>
<reference evidence="8" key="1">
    <citation type="submission" date="2021-03" db="EMBL/GenBank/DDBJ databases">
        <title>Antimicrobial resistance genes in bacteria isolated from Japanese honey, and their potential for conferring macrolide and lincosamide resistance in the American foulbrood pathogen Paenibacillus larvae.</title>
        <authorList>
            <person name="Okamoto M."/>
            <person name="Kumagai M."/>
            <person name="Kanamori H."/>
            <person name="Takamatsu D."/>
        </authorList>
    </citation>
    <scope>NUCLEOTIDE SEQUENCE</scope>
    <source>
        <strain evidence="8">J43TS3</strain>
    </source>
</reference>
<dbReference type="SMART" id="SM00644">
    <property type="entry name" value="Ami_2"/>
    <property type="match status" value="1"/>
</dbReference>
<dbReference type="GO" id="GO:0009253">
    <property type="term" value="P:peptidoglycan catabolic process"/>
    <property type="evidence" value="ECO:0007669"/>
    <property type="project" value="InterPro"/>
</dbReference>
<evidence type="ECO:0000256" key="1">
    <source>
        <dbReference type="ARBA" id="ARBA00001561"/>
    </source>
</evidence>
<dbReference type="EMBL" id="BORP01000005">
    <property type="protein sequence ID" value="GIO27921.1"/>
    <property type="molecule type" value="Genomic_DNA"/>
</dbReference>
<evidence type="ECO:0000313" key="8">
    <source>
        <dbReference type="EMBL" id="GIO27921.1"/>
    </source>
</evidence>
<keyword evidence="3" id="KW-0378">Hydrolase</keyword>
<name>A0A919X8F0_9BACI</name>
<evidence type="ECO:0000256" key="2">
    <source>
        <dbReference type="ARBA" id="ARBA00011901"/>
    </source>
</evidence>
<dbReference type="InterPro" id="IPR002502">
    <property type="entry name" value="Amidase_domain"/>
</dbReference>
<dbReference type="Proteomes" id="UP000676917">
    <property type="component" value="Unassembled WGS sequence"/>
</dbReference>
<dbReference type="PANTHER" id="PTHR30417">
    <property type="entry name" value="N-ACETYLMURAMOYL-L-ALANINE AMIDASE AMID"/>
    <property type="match status" value="1"/>
</dbReference>